<feature type="domain" description="Phosphate acetyl/butaryl transferase" evidence="5">
    <location>
        <begin position="15"/>
        <end position="340"/>
    </location>
</feature>
<dbReference type="AlphaFoldDB" id="A0A934S9F1"/>
<dbReference type="Gene3D" id="3.40.50.10950">
    <property type="match status" value="1"/>
</dbReference>
<dbReference type="InterPro" id="IPR042113">
    <property type="entry name" value="P_AcTrfase_dom1"/>
</dbReference>
<accession>A0A934S9F1</accession>
<keyword evidence="4" id="KW-0012">Acyltransferase</keyword>
<evidence type="ECO:0000256" key="4">
    <source>
        <dbReference type="ARBA" id="ARBA00023315"/>
    </source>
</evidence>
<dbReference type="InterPro" id="IPR050500">
    <property type="entry name" value="Phos_Acetyltrans/Butyryltrans"/>
</dbReference>
<dbReference type="PIRSF" id="PIRSF000428">
    <property type="entry name" value="P_Ac_trans"/>
    <property type="match status" value="1"/>
</dbReference>
<name>A0A934S9F1_9BACT</name>
<dbReference type="SUPFAM" id="SSF53659">
    <property type="entry name" value="Isocitrate/Isopropylmalate dehydrogenase-like"/>
    <property type="match status" value="1"/>
</dbReference>
<evidence type="ECO:0000256" key="1">
    <source>
        <dbReference type="ARBA" id="ARBA00000705"/>
    </source>
</evidence>
<reference evidence="6" key="1">
    <citation type="submission" date="2021-01" db="EMBL/GenBank/DDBJ databases">
        <title>Modified the classification status of verrucomicrobia.</title>
        <authorList>
            <person name="Feng X."/>
        </authorList>
    </citation>
    <scope>NUCLEOTIDE SEQUENCE</scope>
    <source>
        <strain evidence="6">KCTC 22041</strain>
    </source>
</reference>
<comment type="similarity">
    <text evidence="2">Belongs to the phosphate acetyltransferase and butyryltransferase family.</text>
</comment>
<evidence type="ECO:0000259" key="5">
    <source>
        <dbReference type="Pfam" id="PF01515"/>
    </source>
</evidence>
<dbReference type="InterPro" id="IPR012147">
    <property type="entry name" value="P_Ac_Bu_trans"/>
</dbReference>
<gene>
    <name evidence="6" type="ORF">JIN85_12840</name>
</gene>
<protein>
    <recommendedName>
        <fullName evidence="5">Phosphate acetyl/butaryl transferase domain-containing protein</fullName>
    </recommendedName>
</protein>
<dbReference type="Pfam" id="PF01515">
    <property type="entry name" value="PTA_PTB"/>
    <property type="match status" value="1"/>
</dbReference>
<evidence type="ECO:0000313" key="7">
    <source>
        <dbReference type="Proteomes" id="UP000603141"/>
    </source>
</evidence>
<dbReference type="PANTHER" id="PTHR43356">
    <property type="entry name" value="PHOSPHATE ACETYLTRANSFERASE"/>
    <property type="match status" value="1"/>
</dbReference>
<keyword evidence="7" id="KW-1185">Reference proteome</keyword>
<comment type="catalytic activity">
    <reaction evidence="1">
        <text>acetyl-CoA + phosphate = acetyl phosphate + CoA</text>
        <dbReference type="Rhea" id="RHEA:19521"/>
        <dbReference type="ChEBI" id="CHEBI:22191"/>
        <dbReference type="ChEBI" id="CHEBI:43474"/>
        <dbReference type="ChEBI" id="CHEBI:57287"/>
        <dbReference type="ChEBI" id="CHEBI:57288"/>
        <dbReference type="EC" id="2.3.1.8"/>
    </reaction>
</comment>
<keyword evidence="3" id="KW-0808">Transferase</keyword>
<dbReference type="InterPro" id="IPR002505">
    <property type="entry name" value="PTA_PTB"/>
</dbReference>
<evidence type="ECO:0000256" key="3">
    <source>
        <dbReference type="ARBA" id="ARBA00022679"/>
    </source>
</evidence>
<dbReference type="EMBL" id="JAENIJ010000020">
    <property type="protein sequence ID" value="MBK1883306.1"/>
    <property type="molecule type" value="Genomic_DNA"/>
</dbReference>
<dbReference type="RefSeq" id="WP_200271311.1">
    <property type="nucleotide sequence ID" value="NZ_JAENIJ010000020.1"/>
</dbReference>
<sequence length="363" mass="39386">MSSNTPESSSGNRVTQHLIEQLRRHPKRVVFTEGEDVRVLQAAARLVQLEAVAPILLGNRERIRSIAEENSISMKFIHTIDPPKATDFELFCKRVENVARYRGNPIKNAAELVSRPHYFGALMTQYGQADAIVGGNIALPASFFRALLNTIKPLAHVPKIFGTTMLMARHLQHFGHENILFLADTAMIPNPTVQELASIALETGKLAHHFLGRTVKVAMLSHSTLGSAGTPDAKRVQAATSLAREEALKQFLDIEIEGEIQADVALDPAAAETKLAGAETRTSADVLVFPNLDAAHISLKLLQHVAGAQNYGQLILGLARPAAQIPRTASPETIFGTAAAVAVEAIKYHQLYPEGHALPEGHE</sequence>
<dbReference type="InterPro" id="IPR042112">
    <property type="entry name" value="P_AcTrfase_dom2"/>
</dbReference>
<dbReference type="PANTHER" id="PTHR43356:SF3">
    <property type="entry name" value="PHOSPHATE ACETYLTRANSFERASE"/>
    <property type="match status" value="1"/>
</dbReference>
<organism evidence="6 7">
    <name type="scientific">Luteolibacter pohnpeiensis</name>
    <dbReference type="NCBI Taxonomy" id="454153"/>
    <lineage>
        <taxon>Bacteria</taxon>
        <taxon>Pseudomonadati</taxon>
        <taxon>Verrucomicrobiota</taxon>
        <taxon>Verrucomicrobiia</taxon>
        <taxon>Verrucomicrobiales</taxon>
        <taxon>Verrucomicrobiaceae</taxon>
        <taxon>Luteolibacter</taxon>
    </lineage>
</organism>
<evidence type="ECO:0000313" key="6">
    <source>
        <dbReference type="EMBL" id="MBK1883306.1"/>
    </source>
</evidence>
<dbReference type="GO" id="GO:0008959">
    <property type="term" value="F:phosphate acetyltransferase activity"/>
    <property type="evidence" value="ECO:0007669"/>
    <property type="project" value="UniProtKB-EC"/>
</dbReference>
<proteinExistence type="inferred from homology"/>
<dbReference type="Proteomes" id="UP000603141">
    <property type="component" value="Unassembled WGS sequence"/>
</dbReference>
<evidence type="ECO:0000256" key="2">
    <source>
        <dbReference type="ARBA" id="ARBA00005656"/>
    </source>
</evidence>
<comment type="caution">
    <text evidence="6">The sequence shown here is derived from an EMBL/GenBank/DDBJ whole genome shotgun (WGS) entry which is preliminary data.</text>
</comment>
<dbReference type="Gene3D" id="3.40.50.10750">
    <property type="entry name" value="Isocitrate/Isopropylmalate dehydrogenase-like"/>
    <property type="match status" value="1"/>
</dbReference>